<organism evidence="3 4">
    <name type="scientific">Romanomermis culicivorax</name>
    <name type="common">Nematode worm</name>
    <dbReference type="NCBI Taxonomy" id="13658"/>
    <lineage>
        <taxon>Eukaryota</taxon>
        <taxon>Metazoa</taxon>
        <taxon>Ecdysozoa</taxon>
        <taxon>Nematoda</taxon>
        <taxon>Enoplea</taxon>
        <taxon>Dorylaimia</taxon>
        <taxon>Mermithida</taxon>
        <taxon>Mermithoidea</taxon>
        <taxon>Mermithidae</taxon>
        <taxon>Romanomermis</taxon>
    </lineage>
</organism>
<evidence type="ECO:0000256" key="2">
    <source>
        <dbReference type="SAM" id="SignalP"/>
    </source>
</evidence>
<sequence length="160" mass="16328">MDFQFNFFSFLVFTVELFRVQYFLTVKNLGKAGSASIENGNFGASGKPNDGGGGGARGPPNERPPGRGGGGGGALPKKGGGGGMYFPSKKLRFKRKFGQFLWKNLPKGGGGGARGMAPNPGRGGAGGAFGIAEEDIGAASDSCLATTADSNFFFMPSDGS</sequence>
<feature type="region of interest" description="Disordered" evidence="1">
    <location>
        <begin position="39"/>
        <end position="86"/>
    </location>
</feature>
<keyword evidence="2" id="KW-0732">Signal</keyword>
<feature type="signal peptide" evidence="2">
    <location>
        <begin position="1"/>
        <end position="17"/>
    </location>
</feature>
<feature type="compositionally biased region" description="Gly residues" evidence="1">
    <location>
        <begin position="66"/>
        <end position="84"/>
    </location>
</feature>
<evidence type="ECO:0000313" key="3">
    <source>
        <dbReference type="Proteomes" id="UP000887565"/>
    </source>
</evidence>
<keyword evidence="3" id="KW-1185">Reference proteome</keyword>
<accession>A0A915JG46</accession>
<dbReference type="AlphaFoldDB" id="A0A915JG46"/>
<dbReference type="Proteomes" id="UP000887565">
    <property type="component" value="Unplaced"/>
</dbReference>
<evidence type="ECO:0000313" key="4">
    <source>
        <dbReference type="WBParaSite" id="nRc.2.0.1.t24531-RA"/>
    </source>
</evidence>
<reference evidence="4" key="1">
    <citation type="submission" date="2022-11" db="UniProtKB">
        <authorList>
            <consortium name="WormBaseParasite"/>
        </authorList>
    </citation>
    <scope>IDENTIFICATION</scope>
</reference>
<feature type="chain" id="PRO_5037023954" evidence="2">
    <location>
        <begin position="18"/>
        <end position="160"/>
    </location>
</feature>
<protein>
    <submittedName>
        <fullName evidence="4">Uncharacterized protein</fullName>
    </submittedName>
</protein>
<dbReference type="WBParaSite" id="nRc.2.0.1.t24531-RA">
    <property type="protein sequence ID" value="nRc.2.0.1.t24531-RA"/>
    <property type="gene ID" value="nRc.2.0.1.g24531"/>
</dbReference>
<proteinExistence type="predicted"/>
<evidence type="ECO:0000256" key="1">
    <source>
        <dbReference type="SAM" id="MobiDB-lite"/>
    </source>
</evidence>
<name>A0A915JG46_ROMCU</name>